<dbReference type="EMBL" id="AYKF01000090">
    <property type="protein sequence ID" value="ROO27903.1"/>
    <property type="molecule type" value="Genomic_DNA"/>
</dbReference>
<reference evidence="1 2" key="1">
    <citation type="submission" date="2013-10" db="EMBL/GenBank/DDBJ databases">
        <title>Salinisphaera halophila YIM 95161 Genome Sequencing.</title>
        <authorList>
            <person name="Lai Q."/>
            <person name="Li C."/>
            <person name="Shao Z."/>
        </authorList>
    </citation>
    <scope>NUCLEOTIDE SEQUENCE [LARGE SCALE GENOMIC DNA]</scope>
    <source>
        <strain evidence="1 2">YIM 95161</strain>
    </source>
</reference>
<gene>
    <name evidence="1" type="ORF">SAHL_11030</name>
</gene>
<comment type="caution">
    <text evidence="1">The sequence shown here is derived from an EMBL/GenBank/DDBJ whole genome shotgun (WGS) entry which is preliminary data.</text>
</comment>
<accession>A0A423PQP1</accession>
<sequence>MTDEDLRIAEIAKDLTIAIWQDTNGRARGNLQNALAKQYPNDTTIKTYPLPTQEYEFVLEQVRDTLQRMNDPE</sequence>
<organism evidence="1 2">
    <name type="scientific">Salinisphaera orenii YIM 95161</name>
    <dbReference type="NCBI Taxonomy" id="1051139"/>
    <lineage>
        <taxon>Bacteria</taxon>
        <taxon>Pseudomonadati</taxon>
        <taxon>Pseudomonadota</taxon>
        <taxon>Gammaproteobacteria</taxon>
        <taxon>Salinisphaerales</taxon>
        <taxon>Salinisphaeraceae</taxon>
        <taxon>Salinisphaera</taxon>
    </lineage>
</organism>
<dbReference type="AlphaFoldDB" id="A0A423PQP1"/>
<proteinExistence type="predicted"/>
<evidence type="ECO:0000313" key="1">
    <source>
        <dbReference type="EMBL" id="ROO27903.1"/>
    </source>
</evidence>
<dbReference type="RefSeq" id="WP_123591461.1">
    <property type="nucleotide sequence ID" value="NZ_AYKF01000090.1"/>
</dbReference>
<dbReference type="Proteomes" id="UP000285123">
    <property type="component" value="Unassembled WGS sequence"/>
</dbReference>
<name>A0A423PQP1_9GAMM</name>
<evidence type="ECO:0000313" key="2">
    <source>
        <dbReference type="Proteomes" id="UP000285123"/>
    </source>
</evidence>
<protein>
    <submittedName>
        <fullName evidence="1">Uncharacterized protein</fullName>
    </submittedName>
</protein>